<evidence type="ECO:0000313" key="4">
    <source>
        <dbReference type="EMBL" id="TDV40146.1"/>
    </source>
</evidence>
<dbReference type="Gene3D" id="2.60.40.10">
    <property type="entry name" value="Immunoglobulins"/>
    <property type="match status" value="2"/>
</dbReference>
<dbReference type="SUPFAM" id="SSF49478">
    <property type="entry name" value="Cna protein B-type domain"/>
    <property type="match status" value="1"/>
</dbReference>
<proteinExistence type="predicted"/>
<keyword evidence="2" id="KW-0732">Signal</keyword>
<feature type="domain" description="DUF11" evidence="3">
    <location>
        <begin position="29"/>
        <end position="133"/>
    </location>
</feature>
<feature type="signal peptide" evidence="2">
    <location>
        <begin position="1"/>
        <end position="23"/>
    </location>
</feature>
<dbReference type="PROSITE" id="PS51257">
    <property type="entry name" value="PROKAR_LIPOPROTEIN"/>
    <property type="match status" value="1"/>
</dbReference>
<feature type="chain" id="PRO_5020265713" description="DUF11 domain-containing protein" evidence="2">
    <location>
        <begin position="24"/>
        <end position="508"/>
    </location>
</feature>
<evidence type="ECO:0000313" key="5">
    <source>
        <dbReference type="Proteomes" id="UP000294927"/>
    </source>
</evidence>
<dbReference type="InterPro" id="IPR013783">
    <property type="entry name" value="Ig-like_fold"/>
</dbReference>
<sequence>MRRLLAAVVAVLLALACPAPASADDGYVDVFVQVNFDQPAYLPTDTVVMTIWVGNKGTATATGVTATTTGDLDFGSLGKLDPSGGGVELKPGARVVVAVKAVPADTGAGMRQQVEVSSVEEDGDPTDNRASVDAFVTAKRCDLTVNAYTDLDGDHVMDPEEAKQGIEVALMGGLERVTVTARTNADGVAEFPDIVGGQYVVGVGFPGGSLYDRTQRIQLRPGRNEATVRAWPVDMSKLSAQVSVDRTSYAVGDTVREHVTLTNTGTTDFEGLIAQCGEYTIGGTAENFLFAVGWADLEPGGAGAVLRAGETRTWDFTDVVTQRMWEYGFLSLRCEFMVQGLLRGAFAATTAAVPGGRGTLGGTVLRNEQPAPGITLRLLDMDDGTEVSRVTTDDAGHFDFPEIPANQYELRPLGPWRLADRTFPVHVYAGTHYEFDRVELFPGPVLEDPLAPTSPPPVTRSVEQAAPQARPVPSLADTGANVAELTALGFLFVVAGALLLRVRRPRRT</sequence>
<dbReference type="Pfam" id="PF01345">
    <property type="entry name" value="DUF11"/>
    <property type="match status" value="1"/>
</dbReference>
<dbReference type="InterPro" id="IPR001434">
    <property type="entry name" value="OmcB-like_DUF11"/>
</dbReference>
<accession>A0A4R7UYJ1</accession>
<organism evidence="4 5">
    <name type="scientific">Actinophytocola oryzae</name>
    <dbReference type="NCBI Taxonomy" id="502181"/>
    <lineage>
        <taxon>Bacteria</taxon>
        <taxon>Bacillati</taxon>
        <taxon>Actinomycetota</taxon>
        <taxon>Actinomycetes</taxon>
        <taxon>Pseudonocardiales</taxon>
        <taxon>Pseudonocardiaceae</taxon>
    </lineage>
</organism>
<evidence type="ECO:0000256" key="2">
    <source>
        <dbReference type="SAM" id="SignalP"/>
    </source>
</evidence>
<evidence type="ECO:0000256" key="1">
    <source>
        <dbReference type="SAM" id="Phobius"/>
    </source>
</evidence>
<dbReference type="Proteomes" id="UP000294927">
    <property type="component" value="Unassembled WGS sequence"/>
</dbReference>
<dbReference type="OrthoDB" id="3694469at2"/>
<dbReference type="EMBL" id="SOCP01000024">
    <property type="protein sequence ID" value="TDV40146.1"/>
    <property type="molecule type" value="Genomic_DNA"/>
</dbReference>
<keyword evidence="5" id="KW-1185">Reference proteome</keyword>
<feature type="transmembrane region" description="Helical" evidence="1">
    <location>
        <begin position="482"/>
        <end position="502"/>
    </location>
</feature>
<keyword evidence="1" id="KW-0472">Membrane</keyword>
<comment type="caution">
    <text evidence="4">The sequence shown here is derived from an EMBL/GenBank/DDBJ whole genome shotgun (WGS) entry which is preliminary data.</text>
</comment>
<keyword evidence="1" id="KW-1133">Transmembrane helix</keyword>
<dbReference type="AlphaFoldDB" id="A0A4R7UYJ1"/>
<dbReference type="RefSeq" id="WP_133908584.1">
    <property type="nucleotide sequence ID" value="NZ_SOCP01000024.1"/>
</dbReference>
<protein>
    <recommendedName>
        <fullName evidence="3">DUF11 domain-containing protein</fullName>
    </recommendedName>
</protein>
<dbReference type="GO" id="GO:0005975">
    <property type="term" value="P:carbohydrate metabolic process"/>
    <property type="evidence" value="ECO:0007669"/>
    <property type="project" value="UniProtKB-ARBA"/>
</dbReference>
<dbReference type="SUPFAM" id="SSF117074">
    <property type="entry name" value="Hypothetical protein PA1324"/>
    <property type="match status" value="1"/>
</dbReference>
<name>A0A4R7UYJ1_9PSEU</name>
<gene>
    <name evidence="4" type="ORF">CLV71_124165</name>
</gene>
<reference evidence="4 5" key="1">
    <citation type="submission" date="2019-03" db="EMBL/GenBank/DDBJ databases">
        <title>Genomic Encyclopedia of Archaeal and Bacterial Type Strains, Phase II (KMG-II): from individual species to whole genera.</title>
        <authorList>
            <person name="Goeker M."/>
        </authorList>
    </citation>
    <scope>NUCLEOTIDE SEQUENCE [LARGE SCALE GENOMIC DNA]</scope>
    <source>
        <strain evidence="4 5">DSM 45499</strain>
    </source>
</reference>
<keyword evidence="1" id="KW-0812">Transmembrane</keyword>
<evidence type="ECO:0000259" key="3">
    <source>
        <dbReference type="Pfam" id="PF01345"/>
    </source>
</evidence>